<feature type="signal peptide" evidence="1">
    <location>
        <begin position="1"/>
        <end position="22"/>
    </location>
</feature>
<dbReference type="Proteomes" id="UP000204551">
    <property type="component" value="Chromosome"/>
</dbReference>
<dbReference type="AlphaFoldDB" id="A0A221UYZ1"/>
<evidence type="ECO:0000313" key="2">
    <source>
        <dbReference type="EMBL" id="ASO06577.1"/>
    </source>
</evidence>
<dbReference type="SUPFAM" id="SSF54427">
    <property type="entry name" value="NTF2-like"/>
    <property type="match status" value="1"/>
</dbReference>
<keyword evidence="1" id="KW-0732">Signal</keyword>
<organism evidence="2 3">
    <name type="scientific">Arenibacter algicola</name>
    <dbReference type="NCBI Taxonomy" id="616991"/>
    <lineage>
        <taxon>Bacteria</taxon>
        <taxon>Pseudomonadati</taxon>
        <taxon>Bacteroidota</taxon>
        <taxon>Flavobacteriia</taxon>
        <taxon>Flavobacteriales</taxon>
        <taxon>Flavobacteriaceae</taxon>
        <taxon>Arenibacter</taxon>
    </lineage>
</organism>
<dbReference type="eggNOG" id="ENOG5032TH9">
    <property type="taxonomic scope" value="Bacteria"/>
</dbReference>
<evidence type="ECO:0000256" key="1">
    <source>
        <dbReference type="SAM" id="SignalP"/>
    </source>
</evidence>
<proteinExistence type="predicted"/>
<dbReference type="EMBL" id="CP022515">
    <property type="protein sequence ID" value="ASO06577.1"/>
    <property type="molecule type" value="Genomic_DNA"/>
</dbReference>
<evidence type="ECO:0008006" key="4">
    <source>
        <dbReference type="Google" id="ProtNLM"/>
    </source>
</evidence>
<protein>
    <recommendedName>
        <fullName evidence="4">DUF4440 domain-containing protein</fullName>
    </recommendedName>
</protein>
<dbReference type="Gene3D" id="3.10.450.50">
    <property type="match status" value="1"/>
</dbReference>
<dbReference type="RefSeq" id="WP_031443240.1">
    <property type="nucleotide sequence ID" value="NZ_CP022515.1"/>
</dbReference>
<sequence length="163" mass="18852">MEIRVVLKVAFIGLLFTCNSFAQNRITELNAYWNVVKEKVEAGDVMGYGATFHEDGILVSDRGKVCYSLKEALEKWKDGLEKTNKGITKVELDFRFSERTGDITTAFERGIFRHDLLDENGERTERFIHFDALLTKKNGKWQLMLEHQKLPASKEEWLSMAKM</sequence>
<feature type="chain" id="PRO_5011236876" description="DUF4440 domain-containing protein" evidence="1">
    <location>
        <begin position="23"/>
        <end position="163"/>
    </location>
</feature>
<reference evidence="2 3" key="1">
    <citation type="submission" date="2017-07" db="EMBL/GenBank/DDBJ databases">
        <title>Genome Sequence of Arenibacter algicola Strain SMS7 Isolated from a culture of the Diatom Skeletonema marinoi.</title>
        <authorList>
            <person name="Topel M."/>
            <person name="Pinder M.I.M."/>
            <person name="Johansson O.N."/>
            <person name="Kourtchenko O."/>
            <person name="Godhe A."/>
            <person name="Clarke A.K."/>
        </authorList>
    </citation>
    <scope>NUCLEOTIDE SEQUENCE [LARGE SCALE GENOMIC DNA]</scope>
    <source>
        <strain evidence="2 3">SMS7</strain>
    </source>
</reference>
<accession>A0A221UYZ1</accession>
<dbReference type="KEGG" id="aalg:AREALGSMS7_03148"/>
<gene>
    <name evidence="2" type="ORF">AREALGSMS7_03148</name>
</gene>
<evidence type="ECO:0000313" key="3">
    <source>
        <dbReference type="Proteomes" id="UP000204551"/>
    </source>
</evidence>
<name>A0A221UYZ1_9FLAO</name>
<dbReference type="InterPro" id="IPR032710">
    <property type="entry name" value="NTF2-like_dom_sf"/>
</dbReference>